<evidence type="ECO:0000256" key="4">
    <source>
        <dbReference type="ARBA" id="ARBA00022448"/>
    </source>
</evidence>
<feature type="transmembrane region" description="Helical" evidence="13">
    <location>
        <begin position="64"/>
        <end position="82"/>
    </location>
</feature>
<feature type="domain" description="ABC transporter" evidence="14">
    <location>
        <begin position="612"/>
        <end position="837"/>
    </location>
</feature>
<keyword evidence="9" id="KW-1278">Translocase</keyword>
<feature type="transmembrane region" description="Helical" evidence="13">
    <location>
        <begin position="128"/>
        <end position="148"/>
    </location>
</feature>
<feature type="transmembrane region" description="Helical" evidence="13">
    <location>
        <begin position="422"/>
        <end position="442"/>
    </location>
</feature>
<dbReference type="PROSITE" id="PS00211">
    <property type="entry name" value="ABC_TRANSPORTER_1"/>
    <property type="match status" value="2"/>
</dbReference>
<evidence type="ECO:0000259" key="14">
    <source>
        <dbReference type="PROSITE" id="PS50893"/>
    </source>
</evidence>
<dbReference type="CDD" id="cd03244">
    <property type="entry name" value="ABCC_MRP_domain2"/>
    <property type="match status" value="1"/>
</dbReference>
<dbReference type="InterPro" id="IPR003593">
    <property type="entry name" value="AAA+_ATPase"/>
</dbReference>
<accession>A0A5B6YGM6</accession>
<keyword evidence="11 13" id="KW-0472">Membrane</keyword>
<keyword evidence="7" id="KW-0547">Nucleotide-binding</keyword>
<keyword evidence="10 13" id="KW-1133">Transmembrane helix</keyword>
<evidence type="ECO:0000256" key="1">
    <source>
        <dbReference type="ARBA" id="ARBA00004370"/>
    </source>
</evidence>
<dbReference type="Pfam" id="PF00664">
    <property type="entry name" value="ABC_membrane"/>
    <property type="match status" value="2"/>
</dbReference>
<comment type="subcellular location">
    <subcellularLocation>
        <location evidence="1">Membrane</location>
    </subcellularLocation>
</comment>
<protein>
    <recommendedName>
        <fullName evidence="3">ABC-type xenobiotic transporter</fullName>
        <ecNumber evidence="3">7.6.2.2</ecNumber>
    </recommendedName>
</protein>
<evidence type="ECO:0000256" key="7">
    <source>
        <dbReference type="ARBA" id="ARBA00022741"/>
    </source>
</evidence>
<dbReference type="SUPFAM" id="SSF52540">
    <property type="entry name" value="P-loop containing nucleoside triphosphate hydrolases"/>
    <property type="match status" value="2"/>
</dbReference>
<dbReference type="GO" id="GO:0008559">
    <property type="term" value="F:ABC-type xenobiotic transporter activity"/>
    <property type="evidence" value="ECO:0007669"/>
    <property type="project" value="UniProtKB-EC"/>
</dbReference>
<organism evidence="16">
    <name type="scientific">Davidia involucrata</name>
    <name type="common">Dove tree</name>
    <dbReference type="NCBI Taxonomy" id="16924"/>
    <lineage>
        <taxon>Eukaryota</taxon>
        <taxon>Viridiplantae</taxon>
        <taxon>Streptophyta</taxon>
        <taxon>Embryophyta</taxon>
        <taxon>Tracheophyta</taxon>
        <taxon>Spermatophyta</taxon>
        <taxon>Magnoliopsida</taxon>
        <taxon>eudicotyledons</taxon>
        <taxon>Gunneridae</taxon>
        <taxon>Pentapetalae</taxon>
        <taxon>asterids</taxon>
        <taxon>Cornales</taxon>
        <taxon>Nyssaceae</taxon>
        <taxon>Davidia</taxon>
    </lineage>
</organism>
<dbReference type="InterPro" id="IPR050173">
    <property type="entry name" value="ABC_transporter_C-like"/>
</dbReference>
<feature type="domain" description="ABC transmembrane type-1" evidence="15">
    <location>
        <begin position="906"/>
        <end position="1193"/>
    </location>
</feature>
<keyword evidence="4" id="KW-0813">Transport</keyword>
<dbReference type="PANTHER" id="PTHR24223">
    <property type="entry name" value="ATP-BINDING CASSETTE SUB-FAMILY C"/>
    <property type="match status" value="1"/>
</dbReference>
<dbReference type="EC" id="7.6.2.2" evidence="3"/>
<keyword evidence="6" id="KW-0677">Repeat</keyword>
<dbReference type="InterPro" id="IPR036640">
    <property type="entry name" value="ABC1_TM_sf"/>
</dbReference>
<dbReference type="FunFam" id="3.40.50.300:FF:002065">
    <property type="entry name" value="ABC transporter C family member 13"/>
    <property type="match status" value="1"/>
</dbReference>
<name>A0A5B6YGM6_DAVIN</name>
<gene>
    <name evidence="16" type="ORF">Din_000017</name>
</gene>
<evidence type="ECO:0000256" key="11">
    <source>
        <dbReference type="ARBA" id="ARBA00023136"/>
    </source>
</evidence>
<evidence type="ECO:0000256" key="6">
    <source>
        <dbReference type="ARBA" id="ARBA00022737"/>
    </source>
</evidence>
<dbReference type="Pfam" id="PF00005">
    <property type="entry name" value="ABC_tran"/>
    <property type="match status" value="2"/>
</dbReference>
<dbReference type="GO" id="GO:0016020">
    <property type="term" value="C:membrane"/>
    <property type="evidence" value="ECO:0007669"/>
    <property type="project" value="UniProtKB-SubCell"/>
</dbReference>
<dbReference type="PANTHER" id="PTHR24223:SF330">
    <property type="entry name" value="ATP-BINDING CASSETTE SUB-FAMILY C MEMBER 10"/>
    <property type="match status" value="1"/>
</dbReference>
<sequence>MNLICPNSPSVWDGNGFSECFEKLVLGFGANLVTMVMIAVLAITKRTARGSVRIYLSEKVLLRLLPALGACMAFFDIVLLLKKFLNGYTTVYHEWLLRCSQLSIWATILLISMLDCWFVILCNRILCFWWITKPFLGIPFLLTSFSSFEALRCLKESCVVLVDIIFGISVNTIRIKRASPRSRKCSSMEEPLVSCDMDIEEGHPRECGIAHSCWHLMTFKAITSVLELGVIKQLDFEDLLQLPIDMDPSSCFNMLLSCWQAQQRNNFSHPSLFRAIFRAYGWPYFRLGLLKVLNDCIGFAGPLLLNKLIRFLQQGSRDFDGYVLAISLGLTSVLKSFLDTQYTFHLSKLKLNLRSSIMTVIYRKCLCVSLAERSKFSEGEIQTFMSVDADRTVNMCNSFHDMWSLPLQIGIALYLLYRQVKYAFLSGIMITILLIPVNKWIAELIASATKKMMEQKDERIRRTGELLTYIRTLKMYGWELLFTSWLMETRSSEVTHLSTRKYLDAWCVFFWATTPTLFSLFTFGVYTLMGHQLDAATVFTCLALFNNLISPLNSFPWVINGLIDAIISTRRLSRFLSCSEHELELDRTGNPPSSACSEDQPDFTFEDMAVVIHDASCAWSSSNEEEQNLVLDHVTLCIPKGSLVSVIGEVGSGKSSLLNSILGEMRLINGSVHSSGSIAYVPQVPWILSGTIRDNILFGKEYDPRRYSDVLQACALEVDISLMVGGDMAYIGEKGVNLSGGQRARLALARAIYHGSDIFMLDDVLSAVDAQVSCWILHNAILGPLMNPHTRILCTHNIQAISSADMVVVMDKGHVKWVGSSADLSTSSYLAFSSIREFNISSQVQSQERNENAFTEDKQNVLQESDYIRVPEAEQEIIEGELRKEGRVESTVYKNYAAFSGWIITIVTCLSAILMQASRNGNDLWLSYWVDTTAGSNQKEYPTSFYLVILCIFCIMNSLLTLVRAFSFAFGGLRAAVQVHNRLLKKLINAPVNFFDQTPSGRILNRFSSDLYTIDDSLPFILNILLANFVGLLGIAIVLSYVQVMFLLLLLPFWYIYSKLQFYYRSTSRELRRLDSVSRSPIYASFTETLDGSSTIRAFKSEDFFLDRFTEHVTLYQRTSYSEITASLWLSLRLQLLAAFVVSFVAVMAVIGSQGNVPINLGTPGLVGLALSYAAPIVSLLGSFLTSFTETEKEMVSVERVLQYMDIPQEELHGCQLLEPGWPFQGQIKFQNVTLRYKPSLPAALHNISFTISGGTQVGIIGRTGAGKSSVLNAIFCLNPICRGCILVDGINIANVSVRDLRSHFAVVPQSPFLFEGSLRANLDPFRVSDDFKIWKALEKCHVKEDVEAAGGLDIHVKESGTSFSVGQRQLLCLARALLKSSKVLCLDECTANVDTQTASKLQNAIASECRGTTVITIAHRISTVLNMENILILDQGILVEQGNPQVLLQDEFSRFSSFVKASTM</sequence>
<evidence type="ECO:0000256" key="2">
    <source>
        <dbReference type="ARBA" id="ARBA00009726"/>
    </source>
</evidence>
<feature type="transmembrane region" description="Helical" evidence="13">
    <location>
        <begin position="102"/>
        <end position="121"/>
    </location>
</feature>
<dbReference type="Gene3D" id="1.20.1560.10">
    <property type="entry name" value="ABC transporter type 1, transmembrane domain"/>
    <property type="match status" value="2"/>
</dbReference>
<feature type="transmembrane region" description="Helical" evidence="13">
    <location>
        <begin position="24"/>
        <end position="43"/>
    </location>
</feature>
<feature type="domain" description="ABC transporter" evidence="14">
    <location>
        <begin position="1228"/>
        <end position="1461"/>
    </location>
</feature>
<dbReference type="SMART" id="SM00382">
    <property type="entry name" value="AAA"/>
    <property type="match status" value="2"/>
</dbReference>
<dbReference type="CDD" id="cd18598">
    <property type="entry name" value="ABC_6TM_MRP7_D1_like"/>
    <property type="match status" value="1"/>
</dbReference>
<keyword evidence="5 13" id="KW-0812">Transmembrane</keyword>
<dbReference type="GO" id="GO:0016887">
    <property type="term" value="F:ATP hydrolysis activity"/>
    <property type="evidence" value="ECO:0007669"/>
    <property type="project" value="InterPro"/>
</dbReference>
<dbReference type="CDD" id="cd18605">
    <property type="entry name" value="ABC_6TM_MRP7_D2_like"/>
    <property type="match status" value="1"/>
</dbReference>
<dbReference type="SUPFAM" id="SSF90123">
    <property type="entry name" value="ABC transporter transmembrane region"/>
    <property type="match status" value="2"/>
</dbReference>
<evidence type="ECO:0000256" key="13">
    <source>
        <dbReference type="SAM" id="Phobius"/>
    </source>
</evidence>
<feature type="transmembrane region" description="Helical" evidence="13">
    <location>
        <begin position="1165"/>
        <end position="1185"/>
    </location>
</feature>
<feature type="transmembrane region" description="Helical" evidence="13">
    <location>
        <begin position="945"/>
        <end position="966"/>
    </location>
</feature>
<dbReference type="PROSITE" id="PS50893">
    <property type="entry name" value="ABC_TRANSPORTER_2"/>
    <property type="match status" value="2"/>
</dbReference>
<dbReference type="InterPro" id="IPR011527">
    <property type="entry name" value="ABC1_TM_dom"/>
</dbReference>
<dbReference type="InterPro" id="IPR017871">
    <property type="entry name" value="ABC_transporter-like_CS"/>
</dbReference>
<dbReference type="PROSITE" id="PS50929">
    <property type="entry name" value="ABC_TM1F"/>
    <property type="match status" value="2"/>
</dbReference>
<feature type="transmembrane region" description="Helical" evidence="13">
    <location>
        <begin position="1045"/>
        <end position="1064"/>
    </location>
</feature>
<dbReference type="GO" id="GO:0005524">
    <property type="term" value="F:ATP binding"/>
    <property type="evidence" value="ECO:0007669"/>
    <property type="project" value="UniProtKB-KW"/>
</dbReference>
<reference evidence="16" key="1">
    <citation type="submission" date="2019-08" db="EMBL/GenBank/DDBJ databases">
        <title>Reference gene set and small RNA set construction with multiple tissues from Davidia involucrata Baill.</title>
        <authorList>
            <person name="Yang H."/>
            <person name="Zhou C."/>
            <person name="Li G."/>
            <person name="Wang J."/>
            <person name="Gao P."/>
            <person name="Wang M."/>
            <person name="Wang R."/>
            <person name="Zhao Y."/>
        </authorList>
    </citation>
    <scope>NUCLEOTIDE SEQUENCE</scope>
    <source>
        <tissue evidence="16">Mixed with DoveR01_LX</tissue>
    </source>
</reference>
<dbReference type="Gene3D" id="3.40.50.300">
    <property type="entry name" value="P-loop containing nucleotide triphosphate hydrolases"/>
    <property type="match status" value="2"/>
</dbReference>
<evidence type="ECO:0000256" key="10">
    <source>
        <dbReference type="ARBA" id="ARBA00022989"/>
    </source>
</evidence>
<evidence type="ECO:0000256" key="3">
    <source>
        <dbReference type="ARBA" id="ARBA00012191"/>
    </source>
</evidence>
<feature type="domain" description="ABC transmembrane type-1" evidence="15">
    <location>
        <begin position="289"/>
        <end position="564"/>
    </location>
</feature>
<feature type="transmembrane region" description="Helical" evidence="13">
    <location>
        <begin position="1134"/>
        <end position="1153"/>
    </location>
</feature>
<feature type="transmembrane region" description="Helical" evidence="13">
    <location>
        <begin position="506"/>
        <end position="528"/>
    </location>
</feature>
<dbReference type="InterPro" id="IPR003439">
    <property type="entry name" value="ABC_transporter-like_ATP-bd"/>
</dbReference>
<dbReference type="FunFam" id="1.20.1560.10:FF:000002">
    <property type="entry name" value="ABC transporter C family member 5"/>
    <property type="match status" value="1"/>
</dbReference>
<evidence type="ECO:0000313" key="16">
    <source>
        <dbReference type="EMBL" id="MPA30576.1"/>
    </source>
</evidence>
<comment type="similarity">
    <text evidence="2">Belongs to the ABC transporter superfamily. ABCC family. Conjugate transporter (TC 3.A.1.208) subfamily.</text>
</comment>
<keyword evidence="8" id="KW-0067">ATP-binding</keyword>
<dbReference type="FunFam" id="1.20.1560.10:FF:000037">
    <property type="entry name" value="ATP-binding cassette subfamily C member 10"/>
    <property type="match status" value="1"/>
</dbReference>
<feature type="transmembrane region" description="Helical" evidence="13">
    <location>
        <begin position="1020"/>
        <end position="1039"/>
    </location>
</feature>
<proteinExistence type="inferred from homology"/>
<dbReference type="CDD" id="cd03250">
    <property type="entry name" value="ABCC_MRP_domain1"/>
    <property type="match status" value="1"/>
</dbReference>
<evidence type="ECO:0000256" key="5">
    <source>
        <dbReference type="ARBA" id="ARBA00022692"/>
    </source>
</evidence>
<evidence type="ECO:0000256" key="12">
    <source>
        <dbReference type="ARBA" id="ARBA00034018"/>
    </source>
</evidence>
<dbReference type="InterPro" id="IPR027417">
    <property type="entry name" value="P-loop_NTPase"/>
</dbReference>
<evidence type="ECO:0000259" key="15">
    <source>
        <dbReference type="PROSITE" id="PS50929"/>
    </source>
</evidence>
<evidence type="ECO:0000256" key="9">
    <source>
        <dbReference type="ARBA" id="ARBA00022967"/>
    </source>
</evidence>
<evidence type="ECO:0000256" key="8">
    <source>
        <dbReference type="ARBA" id="ARBA00022840"/>
    </source>
</evidence>
<dbReference type="FunFam" id="3.40.50.300:FF:000630">
    <property type="entry name" value="ATP-binding cassette (ABC) transporter, putative"/>
    <property type="match status" value="1"/>
</dbReference>
<dbReference type="EMBL" id="GHES01000017">
    <property type="protein sequence ID" value="MPA30576.1"/>
    <property type="molecule type" value="Transcribed_RNA"/>
</dbReference>
<comment type="catalytic activity">
    <reaction evidence="12">
        <text>ATP + H2O + xenobioticSide 1 = ADP + phosphate + xenobioticSide 2.</text>
        <dbReference type="EC" id="7.6.2.2"/>
    </reaction>
</comment>
<feature type="transmembrane region" description="Helical" evidence="13">
    <location>
        <begin position="896"/>
        <end position="917"/>
    </location>
</feature>